<dbReference type="PANTHER" id="PTHR35792:SF2">
    <property type="entry name" value="GENERAL STRESS PROTEIN"/>
    <property type="match status" value="1"/>
</dbReference>
<proteinExistence type="predicted"/>
<dbReference type="InterPro" id="IPR052928">
    <property type="entry name" value="Desiccation-related_membrane"/>
</dbReference>
<evidence type="ECO:0000313" key="3">
    <source>
        <dbReference type="Proteomes" id="UP000198668"/>
    </source>
</evidence>
<reference evidence="2 3" key="1">
    <citation type="submission" date="2016-10" db="EMBL/GenBank/DDBJ databases">
        <authorList>
            <person name="de Groot N.N."/>
        </authorList>
    </citation>
    <scope>NUCLEOTIDE SEQUENCE [LARGE SCALE GENOMIC DNA]</scope>
    <source>
        <strain evidence="2 3">DSM 27630</strain>
    </source>
</reference>
<name>A0A1I3BQL8_9LACT</name>
<gene>
    <name evidence="2" type="ORF">SAMN04489868_10886</name>
</gene>
<dbReference type="Proteomes" id="UP000198668">
    <property type="component" value="Unassembled WGS sequence"/>
</dbReference>
<sequence>MSKNQLGRTLIVGLASAAAAMLLAPKSGKELRQDLMDQGVKMKDQAKGKLTDFADEVKQSYQEVEEEMAYDDIDLQETIDDIATDLNVDGHVAPGMPPEPGSVPNPNPSGGPVSTSPAATTDPAVPQIQPDVYPTTENRLTDGPDIPVSKDDSGL</sequence>
<feature type="region of interest" description="Disordered" evidence="1">
    <location>
        <begin position="86"/>
        <end position="155"/>
    </location>
</feature>
<dbReference type="AlphaFoldDB" id="A0A1I3BQL8"/>
<keyword evidence="3" id="KW-1185">Reference proteome</keyword>
<feature type="compositionally biased region" description="Pro residues" evidence="1">
    <location>
        <begin position="95"/>
        <end position="109"/>
    </location>
</feature>
<dbReference type="EMBL" id="FOQE01000008">
    <property type="protein sequence ID" value="SFH64575.1"/>
    <property type="molecule type" value="Genomic_DNA"/>
</dbReference>
<accession>A0A1I3BQL8</accession>
<evidence type="ECO:0000256" key="1">
    <source>
        <dbReference type="SAM" id="MobiDB-lite"/>
    </source>
</evidence>
<dbReference type="OrthoDB" id="2168829at2"/>
<dbReference type="RefSeq" id="WP_092091823.1">
    <property type="nucleotide sequence ID" value="NZ_FOQE01000008.1"/>
</dbReference>
<dbReference type="Pfam" id="PF12732">
    <property type="entry name" value="YtxH"/>
    <property type="match status" value="1"/>
</dbReference>
<protein>
    <submittedName>
        <fullName evidence="2">YtxH-like protein</fullName>
    </submittedName>
</protein>
<dbReference type="PANTHER" id="PTHR35792">
    <property type="entry name" value="GENERAL STRESS PROTEIN"/>
    <property type="match status" value="1"/>
</dbReference>
<dbReference type="InterPro" id="IPR024623">
    <property type="entry name" value="YtxH"/>
</dbReference>
<organism evidence="2 3">
    <name type="scientific">Pisciglobus halotolerans</name>
    <dbReference type="NCBI Taxonomy" id="745365"/>
    <lineage>
        <taxon>Bacteria</taxon>
        <taxon>Bacillati</taxon>
        <taxon>Bacillota</taxon>
        <taxon>Bacilli</taxon>
        <taxon>Lactobacillales</taxon>
        <taxon>Carnobacteriaceae</taxon>
    </lineage>
</organism>
<evidence type="ECO:0000313" key="2">
    <source>
        <dbReference type="EMBL" id="SFH64575.1"/>
    </source>
</evidence>